<dbReference type="EMBL" id="CALNXK010000078">
    <property type="protein sequence ID" value="CAH3146214.1"/>
    <property type="molecule type" value="Genomic_DNA"/>
</dbReference>
<sequence>GTRDGEHHGGQRPCFLQLRDKYKQELVEDTRLTKAADLAAKQHVLLTSDAPDAWKRPQLKAVSRQLRHWTKKVRQPFGAPTGGVSATGAATPGDDDFEAGPMQAWFTQLVKVTQGIKQGSTPGGPRKPPVPPKPNITPSAKKKLKFTPKVSSAELFSEDVAPRPWDTPSLAVKRKIRQKAKEVAEKKAAGLAKKALDWKTWKT</sequence>
<evidence type="ECO:0000256" key="1">
    <source>
        <dbReference type="SAM" id="MobiDB-lite"/>
    </source>
</evidence>
<protein>
    <submittedName>
        <fullName evidence="2">Uncharacterized protein</fullName>
    </submittedName>
</protein>
<feature type="region of interest" description="Disordered" evidence="1">
    <location>
        <begin position="116"/>
        <end position="144"/>
    </location>
</feature>
<feature type="non-terminal residue" evidence="2">
    <location>
        <position position="1"/>
    </location>
</feature>
<feature type="compositionally biased region" description="Pro residues" evidence="1">
    <location>
        <begin position="125"/>
        <end position="135"/>
    </location>
</feature>
<feature type="non-terminal residue" evidence="2">
    <location>
        <position position="203"/>
    </location>
</feature>
<comment type="caution">
    <text evidence="2">The sequence shown here is derived from an EMBL/GenBank/DDBJ whole genome shotgun (WGS) entry which is preliminary data.</text>
</comment>
<organism evidence="2 3">
    <name type="scientific">Porites lobata</name>
    <dbReference type="NCBI Taxonomy" id="104759"/>
    <lineage>
        <taxon>Eukaryota</taxon>
        <taxon>Metazoa</taxon>
        <taxon>Cnidaria</taxon>
        <taxon>Anthozoa</taxon>
        <taxon>Hexacorallia</taxon>
        <taxon>Scleractinia</taxon>
        <taxon>Fungiina</taxon>
        <taxon>Poritidae</taxon>
        <taxon>Porites</taxon>
    </lineage>
</organism>
<accession>A0ABN8PL78</accession>
<feature type="region of interest" description="Disordered" evidence="1">
    <location>
        <begin position="75"/>
        <end position="99"/>
    </location>
</feature>
<reference evidence="2 3" key="1">
    <citation type="submission" date="2022-05" db="EMBL/GenBank/DDBJ databases">
        <authorList>
            <consortium name="Genoscope - CEA"/>
            <person name="William W."/>
        </authorList>
    </citation>
    <scope>NUCLEOTIDE SEQUENCE [LARGE SCALE GENOMIC DNA]</scope>
</reference>
<gene>
    <name evidence="2" type="ORF">PLOB_00044935</name>
</gene>
<evidence type="ECO:0000313" key="3">
    <source>
        <dbReference type="Proteomes" id="UP001159405"/>
    </source>
</evidence>
<dbReference type="Proteomes" id="UP001159405">
    <property type="component" value="Unassembled WGS sequence"/>
</dbReference>
<evidence type="ECO:0000313" key="2">
    <source>
        <dbReference type="EMBL" id="CAH3146214.1"/>
    </source>
</evidence>
<name>A0ABN8PL78_9CNID</name>
<proteinExistence type="predicted"/>
<keyword evidence="3" id="KW-1185">Reference proteome</keyword>